<dbReference type="AlphaFoldDB" id="A0AAJ6QVL6"/>
<dbReference type="RefSeq" id="XP_003745360.1">
    <property type="nucleotide sequence ID" value="XM_003745312.1"/>
</dbReference>
<dbReference type="GO" id="GO:0019915">
    <property type="term" value="P:lipid storage"/>
    <property type="evidence" value="ECO:0007669"/>
    <property type="project" value="TreeGrafter"/>
</dbReference>
<evidence type="ECO:0000313" key="7">
    <source>
        <dbReference type="RefSeq" id="XP_003745360.1"/>
    </source>
</evidence>
<dbReference type="Pfam" id="PF03036">
    <property type="entry name" value="Perilipin"/>
    <property type="match status" value="1"/>
</dbReference>
<keyword evidence="3" id="KW-0551">Lipid droplet</keyword>
<reference evidence="7" key="1">
    <citation type="submission" date="2025-08" db="UniProtKB">
        <authorList>
            <consortium name="RefSeq"/>
        </authorList>
    </citation>
    <scope>IDENTIFICATION</scope>
</reference>
<evidence type="ECO:0000256" key="5">
    <source>
        <dbReference type="SAM" id="MobiDB-lite"/>
    </source>
</evidence>
<dbReference type="GO" id="GO:0005829">
    <property type="term" value="C:cytosol"/>
    <property type="evidence" value="ECO:0007669"/>
    <property type="project" value="TreeGrafter"/>
</dbReference>
<evidence type="ECO:0000256" key="1">
    <source>
        <dbReference type="ARBA" id="ARBA00004502"/>
    </source>
</evidence>
<dbReference type="PANTHER" id="PTHR14024">
    <property type="entry name" value="PERILIPIN"/>
    <property type="match status" value="1"/>
</dbReference>
<dbReference type="GeneID" id="100897555"/>
<feature type="region of interest" description="Disordered" evidence="5">
    <location>
        <begin position="1"/>
        <end position="21"/>
    </location>
</feature>
<dbReference type="GO" id="GO:0010890">
    <property type="term" value="P:positive regulation of triglyceride storage"/>
    <property type="evidence" value="ECO:0007669"/>
    <property type="project" value="TreeGrafter"/>
</dbReference>
<dbReference type="GO" id="GO:0005811">
    <property type="term" value="C:lipid droplet"/>
    <property type="evidence" value="ECO:0007669"/>
    <property type="project" value="UniProtKB-SubCell"/>
</dbReference>
<protein>
    <submittedName>
        <fullName evidence="7">Perilipin-3 isoform X1</fullName>
    </submittedName>
</protein>
<organism evidence="6 7">
    <name type="scientific">Galendromus occidentalis</name>
    <name type="common">western predatory mite</name>
    <dbReference type="NCBI Taxonomy" id="34638"/>
    <lineage>
        <taxon>Eukaryota</taxon>
        <taxon>Metazoa</taxon>
        <taxon>Ecdysozoa</taxon>
        <taxon>Arthropoda</taxon>
        <taxon>Chelicerata</taxon>
        <taxon>Arachnida</taxon>
        <taxon>Acari</taxon>
        <taxon>Parasitiformes</taxon>
        <taxon>Mesostigmata</taxon>
        <taxon>Gamasina</taxon>
        <taxon>Phytoseioidea</taxon>
        <taxon>Phytoseiidae</taxon>
        <taxon>Typhlodrominae</taxon>
        <taxon>Galendromus</taxon>
    </lineage>
</organism>
<evidence type="ECO:0000313" key="6">
    <source>
        <dbReference type="Proteomes" id="UP000694867"/>
    </source>
</evidence>
<accession>A0AAJ6QVL6</accession>
<dbReference type="PANTHER" id="PTHR14024:SF49">
    <property type="entry name" value="LIPID STORAGE DROPLETS SURFACE-BINDING PROTEIN 1"/>
    <property type="match status" value="1"/>
</dbReference>
<dbReference type="CTD" id="32437"/>
<dbReference type="Proteomes" id="UP000694867">
    <property type="component" value="Unplaced"/>
</dbReference>
<keyword evidence="6" id="KW-1185">Reference proteome</keyword>
<comment type="similarity">
    <text evidence="2 4">Belongs to the perilipin family.</text>
</comment>
<proteinExistence type="inferred from homology"/>
<sequence length="370" mass="39317">MAGAKNGSSLGAMARKTFDSGPVENGGKVNMVAENQQVQSHFVTRVSSLPTVEAALEIAMSSYNKLKNASPASIKAVMEAGEKTTNMALSTSQPILNKLQGPIQFVDTYACQGLDRVEQTVPAVKETPDKIYADVKQYGAEKVNAVVGYGNQKLQQIGLGAMAPGKLAGYASTALTVAEGALDSHLASAGAQVPVMENADGDIRTRVGHVTTKARLCVSHHASARFAVAMNYASDGVGRVLEALQVIRALKSNVQEGKSVQEIAQELKFEWLSKLLEEAKDKPATQQALFVAQAAAREAQDALNKASNDMKSKVNDAFTAVLSRAGELNTTLHSVSVSQLSTSVLTTIHDQAQHLQNLIRQLTGRSEQSE</sequence>
<evidence type="ECO:0000256" key="2">
    <source>
        <dbReference type="ARBA" id="ARBA00006311"/>
    </source>
</evidence>
<dbReference type="InterPro" id="IPR004279">
    <property type="entry name" value="Perilipin"/>
</dbReference>
<dbReference type="PIRSF" id="PIRSF036881">
    <property type="entry name" value="PAT"/>
    <property type="match status" value="1"/>
</dbReference>
<name>A0AAJ6QVL6_9ACAR</name>
<evidence type="ECO:0000256" key="3">
    <source>
        <dbReference type="ARBA" id="ARBA00022677"/>
    </source>
</evidence>
<evidence type="ECO:0000256" key="4">
    <source>
        <dbReference type="PIRNR" id="PIRNR036881"/>
    </source>
</evidence>
<comment type="subcellular location">
    <subcellularLocation>
        <location evidence="1">Lipid droplet</location>
    </subcellularLocation>
</comment>
<gene>
    <name evidence="7" type="primary">LOC100897555</name>
</gene>